<organism evidence="2 3">
    <name type="scientific">Panagrolaimus superbus</name>
    <dbReference type="NCBI Taxonomy" id="310955"/>
    <lineage>
        <taxon>Eukaryota</taxon>
        <taxon>Metazoa</taxon>
        <taxon>Ecdysozoa</taxon>
        <taxon>Nematoda</taxon>
        <taxon>Chromadorea</taxon>
        <taxon>Rhabditida</taxon>
        <taxon>Tylenchina</taxon>
        <taxon>Panagrolaimomorpha</taxon>
        <taxon>Panagrolaimoidea</taxon>
        <taxon>Panagrolaimidae</taxon>
        <taxon>Panagrolaimus</taxon>
    </lineage>
</organism>
<feature type="compositionally biased region" description="Polar residues" evidence="1">
    <location>
        <begin position="275"/>
        <end position="284"/>
    </location>
</feature>
<feature type="compositionally biased region" description="Polar residues" evidence="1">
    <location>
        <begin position="84"/>
        <end position="95"/>
    </location>
</feature>
<feature type="compositionally biased region" description="Low complexity" evidence="1">
    <location>
        <begin position="257"/>
        <end position="274"/>
    </location>
</feature>
<dbReference type="Proteomes" id="UP000887577">
    <property type="component" value="Unplaced"/>
</dbReference>
<reference evidence="3" key="1">
    <citation type="submission" date="2022-11" db="UniProtKB">
        <authorList>
            <consortium name="WormBaseParasite"/>
        </authorList>
    </citation>
    <scope>IDENTIFICATION</scope>
</reference>
<feature type="region of interest" description="Disordered" evidence="1">
    <location>
        <begin position="253"/>
        <end position="299"/>
    </location>
</feature>
<keyword evidence="2" id="KW-1185">Reference proteome</keyword>
<evidence type="ECO:0000313" key="2">
    <source>
        <dbReference type="Proteomes" id="UP000887577"/>
    </source>
</evidence>
<protein>
    <submittedName>
        <fullName evidence="3">C2H2-type domain-containing protein</fullName>
    </submittedName>
</protein>
<name>A0A914YH10_9BILA</name>
<evidence type="ECO:0000256" key="1">
    <source>
        <dbReference type="SAM" id="MobiDB-lite"/>
    </source>
</evidence>
<feature type="compositionally biased region" description="Polar residues" evidence="1">
    <location>
        <begin position="60"/>
        <end position="72"/>
    </location>
</feature>
<evidence type="ECO:0000313" key="3">
    <source>
        <dbReference type="WBParaSite" id="PSU_v2.g16594.t1"/>
    </source>
</evidence>
<dbReference type="WBParaSite" id="PSU_v2.g16594.t1">
    <property type="protein sequence ID" value="PSU_v2.g16594.t1"/>
    <property type="gene ID" value="PSU_v2.g16594"/>
</dbReference>
<sequence length="299" mass="32563">MLIFQPCDFTTAVDLTASKSPVVVEEKDSMISGKSDMIFDGLSQFNQQHFAAAAAASSGIPSNTTSAVTTIPESLPPLSPPSLFSQKDTSNSKESTPSEDFRRGIEDEMEEDRINSKQIFNELECPVDECTFKTLTKTEILLHLSSAHRGSTKGGYLNCDSCGECFNDLIEFRQHRCGSELPSTRPQSANPLYNSSAAAAADNGNETDTDTDKNENDEIILPYQRQTGSVPSLPQWNSLNSFQLRNAEQQLNDLDASSSTSSMLSSTPSGMPSPFSSNQHQQQMIADDDGQPPPLNFIT</sequence>
<feature type="region of interest" description="Disordered" evidence="1">
    <location>
        <begin position="60"/>
        <end position="102"/>
    </location>
</feature>
<proteinExistence type="predicted"/>
<accession>A0A914YH10</accession>
<dbReference type="AlphaFoldDB" id="A0A914YH10"/>